<proteinExistence type="predicted"/>
<dbReference type="STRING" id="927664.SAMN05421780_102279"/>
<accession>A0A1I1FQA1</accession>
<dbReference type="Proteomes" id="UP000199514">
    <property type="component" value="Unassembled WGS sequence"/>
</dbReference>
<protein>
    <submittedName>
        <fullName evidence="1">Uncharacterized protein</fullName>
    </submittedName>
</protein>
<reference evidence="1 2" key="1">
    <citation type="submission" date="2016-10" db="EMBL/GenBank/DDBJ databases">
        <authorList>
            <person name="de Groot N.N."/>
        </authorList>
    </citation>
    <scope>NUCLEOTIDE SEQUENCE [LARGE SCALE GENOMIC DNA]</scope>
    <source>
        <strain evidence="1 2">DSM 6793</strain>
    </source>
</reference>
<evidence type="ECO:0000313" key="1">
    <source>
        <dbReference type="EMBL" id="SFC01515.1"/>
    </source>
</evidence>
<dbReference type="EMBL" id="FOLE01000002">
    <property type="protein sequence ID" value="SFC01515.1"/>
    <property type="molecule type" value="Genomic_DNA"/>
</dbReference>
<name>A0A1I1FQA1_9BACT</name>
<evidence type="ECO:0000313" key="2">
    <source>
        <dbReference type="Proteomes" id="UP000199514"/>
    </source>
</evidence>
<sequence length="69" mass="7437">MIGLLWLLLKLSRRGKLPPDGGDDGGGGFGDDNLPIIDLPPGAGLDEWLTDRIPETPTSTIKQKILEKN</sequence>
<dbReference type="AlphaFoldDB" id="A0A1I1FQA1"/>
<keyword evidence="2" id="KW-1185">Reference proteome</keyword>
<gene>
    <name evidence="1" type="ORF">SAMN05421780_102279</name>
</gene>
<organism evidence="1 2">
    <name type="scientific">Flexibacter flexilis DSM 6793</name>
    <dbReference type="NCBI Taxonomy" id="927664"/>
    <lineage>
        <taxon>Bacteria</taxon>
        <taxon>Pseudomonadati</taxon>
        <taxon>Bacteroidota</taxon>
        <taxon>Cytophagia</taxon>
        <taxon>Cytophagales</taxon>
        <taxon>Flexibacteraceae</taxon>
        <taxon>Flexibacter</taxon>
    </lineage>
</organism>